<dbReference type="Gene3D" id="3.40.50.150">
    <property type="entry name" value="Vaccinia Virus protein VP39"/>
    <property type="match status" value="1"/>
</dbReference>
<dbReference type="Proteomes" id="UP001529421">
    <property type="component" value="Unassembled WGS sequence"/>
</dbReference>
<proteinExistence type="predicted"/>
<organism evidence="1 2">
    <name type="scientific">Enorma phocaeensis</name>
    <dbReference type="NCBI Taxonomy" id="1871019"/>
    <lineage>
        <taxon>Bacteria</taxon>
        <taxon>Bacillati</taxon>
        <taxon>Actinomycetota</taxon>
        <taxon>Coriobacteriia</taxon>
        <taxon>Coriobacteriales</taxon>
        <taxon>Coriobacteriaceae</taxon>
        <taxon>Enorma</taxon>
    </lineage>
</organism>
<name>A0ABT7V7N9_9ACTN</name>
<accession>A0ABT7V7N9</accession>
<dbReference type="SUPFAM" id="SSF53335">
    <property type="entry name" value="S-adenosyl-L-methionine-dependent methyltransferases"/>
    <property type="match status" value="1"/>
</dbReference>
<gene>
    <name evidence="1" type="ORF">QUW28_03090</name>
</gene>
<reference evidence="1 2" key="2">
    <citation type="submission" date="2023-06" db="EMBL/GenBank/DDBJ databases">
        <authorList>
            <person name="Zeman M."/>
            <person name="Kubasova T."/>
            <person name="Jahodarova E."/>
            <person name="Nykrynova M."/>
            <person name="Rychlik I."/>
        </authorList>
    </citation>
    <scope>NUCLEOTIDE SEQUENCE [LARGE SCALE GENOMIC DNA]</scope>
    <source>
        <strain evidence="1 2">154_Feed</strain>
    </source>
</reference>
<dbReference type="GO" id="GO:0008168">
    <property type="term" value="F:methyltransferase activity"/>
    <property type="evidence" value="ECO:0007669"/>
    <property type="project" value="UniProtKB-KW"/>
</dbReference>
<dbReference type="EMBL" id="JAUDDZ010000003">
    <property type="protein sequence ID" value="MDM8274491.1"/>
    <property type="molecule type" value="Genomic_DNA"/>
</dbReference>
<dbReference type="GO" id="GO:0032259">
    <property type="term" value="P:methylation"/>
    <property type="evidence" value="ECO:0007669"/>
    <property type="project" value="UniProtKB-KW"/>
</dbReference>
<dbReference type="RefSeq" id="WP_289544497.1">
    <property type="nucleotide sequence ID" value="NZ_JAUDDZ010000003.1"/>
</dbReference>
<sequence>MDDRGARALIELNNTFYRENASSFSETRSAPWQGWKEVARTFCRECLEGRAAGDPVRILDMACGNQRLASFLESALPHRDIVYCGVDSCDAFPATASQASRHMRRDYIQLDALQAALDGAQQRLERIAAHGNYDLSCCFGFMHHIPGFTLRLRILRSLIELTKPGGLIAVSYWQFMRDPRLARKARETTALAMRERLLPQKAACALEDGDWLLGWQDSPRSLRYCHSFTDSEVDALISELPVGLAAEICRFSADGKTGDLNRYIMLRRA</sequence>
<evidence type="ECO:0000313" key="1">
    <source>
        <dbReference type="EMBL" id="MDM8274491.1"/>
    </source>
</evidence>
<evidence type="ECO:0000313" key="2">
    <source>
        <dbReference type="Proteomes" id="UP001529421"/>
    </source>
</evidence>
<keyword evidence="2" id="KW-1185">Reference proteome</keyword>
<keyword evidence="1" id="KW-0808">Transferase</keyword>
<reference evidence="2" key="1">
    <citation type="submission" date="2023-06" db="EMBL/GenBank/DDBJ databases">
        <title>Identification and characterization of horizontal gene transfer across gut microbiota members of farm animals based on homology search.</title>
        <authorList>
            <person name="Zeman M."/>
            <person name="Kubasova T."/>
            <person name="Jahodarova E."/>
            <person name="Nykrynova M."/>
            <person name="Rychlik I."/>
        </authorList>
    </citation>
    <scope>NUCLEOTIDE SEQUENCE [LARGE SCALE GENOMIC DNA]</scope>
    <source>
        <strain evidence="2">154_Feed</strain>
    </source>
</reference>
<keyword evidence="1" id="KW-0489">Methyltransferase</keyword>
<dbReference type="Pfam" id="PF13489">
    <property type="entry name" value="Methyltransf_23"/>
    <property type="match status" value="1"/>
</dbReference>
<dbReference type="InterPro" id="IPR029063">
    <property type="entry name" value="SAM-dependent_MTases_sf"/>
</dbReference>
<dbReference type="EC" id="2.1.1.-" evidence="1"/>
<comment type="caution">
    <text evidence="1">The sequence shown here is derived from an EMBL/GenBank/DDBJ whole genome shotgun (WGS) entry which is preliminary data.</text>
</comment>
<protein>
    <submittedName>
        <fullName evidence="1">Class I SAM-dependent methyltransferase</fullName>
        <ecNumber evidence="1">2.1.1.-</ecNumber>
    </submittedName>
</protein>
<dbReference type="CDD" id="cd02440">
    <property type="entry name" value="AdoMet_MTases"/>
    <property type="match status" value="1"/>
</dbReference>